<accession>A0A9N8RZK6</accession>
<dbReference type="Gene3D" id="3.30.9.10">
    <property type="entry name" value="D-Amino Acid Oxidase, subunit A, domain 2"/>
    <property type="match status" value="1"/>
</dbReference>
<comment type="caution">
    <text evidence="3">The sequence shown here is derived from an EMBL/GenBank/DDBJ whole genome shotgun (WGS) entry which is preliminary data.</text>
</comment>
<reference evidence="3" key="1">
    <citation type="submission" date="2021-04" db="EMBL/GenBank/DDBJ databases">
        <authorList>
            <person name="Vanwijnsberghe S."/>
        </authorList>
    </citation>
    <scope>NUCLEOTIDE SEQUENCE</scope>
    <source>
        <strain evidence="3">LMG 31841</strain>
    </source>
</reference>
<dbReference type="EC" id="1.4.3.-" evidence="3"/>
<sequence length="445" mass="47873">MASFMPNPARRTDTPSTLWLPFPLDEPTCAVGADLTCDVAIVGGGLTGLSTALHLKAVEPRLDVVLLDAGRIGYGASGLNSGQCAPRIGPAIERQVKSPGPDFAHAAYAYSLEAMALTTSLANRCEIDCELHDAGQWQVALRDADALTLEKRATIYRALGFDVPLLGADALRASLPDSQRIRNAIAFPARLLNPGRLCIGLKRAALERGVRIFEHTRVSRFARDTGALHVRNSMINATRIVFATDGGIGSIDGLDAFRRTVLPVAAFAAVTRPLSSDERRVIGWHQGQGLYDTRPMFNFLRPLADGRLLIGGGYRYAPGEKVDLDLHERSAPDLTGQLPLFFPSLGAMTAGSVWHGRLGCTLNEWPVVRALDAERRYWHAGGWNGHGVALAVAAGRDLAHAMAGQVAMPAVPWTSPRAPGLPLALARTVLPLYLGWLRHSSQITI</sequence>
<evidence type="ECO:0000256" key="1">
    <source>
        <dbReference type="ARBA" id="ARBA00023002"/>
    </source>
</evidence>
<dbReference type="GO" id="GO:0016491">
    <property type="term" value="F:oxidoreductase activity"/>
    <property type="evidence" value="ECO:0007669"/>
    <property type="project" value="UniProtKB-KW"/>
</dbReference>
<evidence type="ECO:0000259" key="2">
    <source>
        <dbReference type="Pfam" id="PF01266"/>
    </source>
</evidence>
<organism evidence="3 4">
    <name type="scientific">Paraburkholderia saeva</name>
    <dbReference type="NCBI Taxonomy" id="2777537"/>
    <lineage>
        <taxon>Bacteria</taxon>
        <taxon>Pseudomonadati</taxon>
        <taxon>Pseudomonadota</taxon>
        <taxon>Betaproteobacteria</taxon>
        <taxon>Burkholderiales</taxon>
        <taxon>Burkholderiaceae</taxon>
        <taxon>Paraburkholderia</taxon>
    </lineage>
</organism>
<keyword evidence="1 3" id="KW-0560">Oxidoreductase</keyword>
<proteinExistence type="predicted"/>
<dbReference type="Pfam" id="PF01266">
    <property type="entry name" value="DAO"/>
    <property type="match status" value="1"/>
</dbReference>
<dbReference type="PANTHER" id="PTHR13847:SF281">
    <property type="entry name" value="FAD DEPENDENT OXIDOREDUCTASE DOMAIN-CONTAINING PROTEIN"/>
    <property type="match status" value="1"/>
</dbReference>
<protein>
    <submittedName>
        <fullName evidence="3">Gamma-glutamylputrescine oxidoreductase</fullName>
        <ecNumber evidence="3">1.4.3.-</ecNumber>
    </submittedName>
</protein>
<gene>
    <name evidence="3" type="primary">puuB_4</name>
    <name evidence="3" type="ORF">LMG31841_03793</name>
</gene>
<dbReference type="AlphaFoldDB" id="A0A9N8RZK6"/>
<dbReference type="InterPro" id="IPR006076">
    <property type="entry name" value="FAD-dep_OxRdtase"/>
</dbReference>
<dbReference type="EMBL" id="CAJQZC010000007">
    <property type="protein sequence ID" value="CAG4908741.1"/>
    <property type="molecule type" value="Genomic_DNA"/>
</dbReference>
<dbReference type="InterPro" id="IPR036188">
    <property type="entry name" value="FAD/NAD-bd_sf"/>
</dbReference>
<dbReference type="Proteomes" id="UP000789704">
    <property type="component" value="Unassembled WGS sequence"/>
</dbReference>
<evidence type="ECO:0000313" key="3">
    <source>
        <dbReference type="EMBL" id="CAG4908741.1"/>
    </source>
</evidence>
<dbReference type="GO" id="GO:0005737">
    <property type="term" value="C:cytoplasm"/>
    <property type="evidence" value="ECO:0007669"/>
    <property type="project" value="TreeGrafter"/>
</dbReference>
<keyword evidence="4" id="KW-1185">Reference proteome</keyword>
<evidence type="ECO:0000313" key="4">
    <source>
        <dbReference type="Proteomes" id="UP000789704"/>
    </source>
</evidence>
<dbReference type="Gene3D" id="3.50.50.60">
    <property type="entry name" value="FAD/NAD(P)-binding domain"/>
    <property type="match status" value="1"/>
</dbReference>
<feature type="domain" description="FAD dependent oxidoreductase" evidence="2">
    <location>
        <begin position="38"/>
        <end position="400"/>
    </location>
</feature>
<dbReference type="RefSeq" id="WP_228879970.1">
    <property type="nucleotide sequence ID" value="NZ_CAJQZC010000007.1"/>
</dbReference>
<dbReference type="SUPFAM" id="SSF51905">
    <property type="entry name" value="FAD/NAD(P)-binding domain"/>
    <property type="match status" value="1"/>
</dbReference>
<name>A0A9N8RZK6_9BURK</name>
<dbReference type="PANTHER" id="PTHR13847">
    <property type="entry name" value="SARCOSINE DEHYDROGENASE-RELATED"/>
    <property type="match status" value="1"/>
</dbReference>